<evidence type="ECO:0000313" key="1">
    <source>
        <dbReference type="EMBL" id="CAK1556106.1"/>
    </source>
</evidence>
<dbReference type="EMBL" id="CAVLEF010000282">
    <property type="protein sequence ID" value="CAK1556106.1"/>
    <property type="molecule type" value="Genomic_DNA"/>
</dbReference>
<proteinExistence type="predicted"/>
<sequence>MQNVDLDEAIKPKYHDVSWKDGDITRLGRKLLAELHRRPHGASFPPLSRQLLCTIRTYTAARGTNLALTSSRFRLVCTK</sequence>
<dbReference type="Proteomes" id="UP001497472">
    <property type="component" value="Unassembled WGS sequence"/>
</dbReference>
<reference evidence="1 2" key="1">
    <citation type="submission" date="2023-11" db="EMBL/GenBank/DDBJ databases">
        <authorList>
            <person name="Okamura Y."/>
        </authorList>
    </citation>
    <scope>NUCLEOTIDE SEQUENCE [LARGE SCALE GENOMIC DNA]</scope>
</reference>
<accession>A0AAV1K675</accession>
<dbReference type="AlphaFoldDB" id="A0AAV1K675"/>
<keyword evidence="2" id="KW-1185">Reference proteome</keyword>
<evidence type="ECO:0000313" key="2">
    <source>
        <dbReference type="Proteomes" id="UP001497472"/>
    </source>
</evidence>
<organism evidence="1 2">
    <name type="scientific">Leptosia nina</name>
    <dbReference type="NCBI Taxonomy" id="320188"/>
    <lineage>
        <taxon>Eukaryota</taxon>
        <taxon>Metazoa</taxon>
        <taxon>Ecdysozoa</taxon>
        <taxon>Arthropoda</taxon>
        <taxon>Hexapoda</taxon>
        <taxon>Insecta</taxon>
        <taxon>Pterygota</taxon>
        <taxon>Neoptera</taxon>
        <taxon>Endopterygota</taxon>
        <taxon>Lepidoptera</taxon>
        <taxon>Glossata</taxon>
        <taxon>Ditrysia</taxon>
        <taxon>Papilionoidea</taxon>
        <taxon>Pieridae</taxon>
        <taxon>Pierinae</taxon>
        <taxon>Leptosia</taxon>
    </lineage>
</organism>
<protein>
    <submittedName>
        <fullName evidence="1">Uncharacterized protein</fullName>
    </submittedName>
</protein>
<gene>
    <name evidence="1" type="ORF">LNINA_LOCUS14876</name>
</gene>
<name>A0AAV1K675_9NEOP</name>
<comment type="caution">
    <text evidence="1">The sequence shown here is derived from an EMBL/GenBank/DDBJ whole genome shotgun (WGS) entry which is preliminary data.</text>
</comment>